<evidence type="ECO:0000313" key="3">
    <source>
        <dbReference type="Proteomes" id="UP001642540"/>
    </source>
</evidence>
<evidence type="ECO:0000313" key="2">
    <source>
        <dbReference type="EMBL" id="CAL8115356.1"/>
    </source>
</evidence>
<comment type="caution">
    <text evidence="2">The sequence shown here is derived from an EMBL/GenBank/DDBJ whole genome shotgun (WGS) entry which is preliminary data.</text>
</comment>
<protein>
    <recommendedName>
        <fullName evidence="4">Cardioactive peptide</fullName>
    </recommendedName>
</protein>
<dbReference type="Pfam" id="PF11105">
    <property type="entry name" value="CCAP"/>
    <property type="match status" value="1"/>
</dbReference>
<reference evidence="2 3" key="1">
    <citation type="submission" date="2024-08" db="EMBL/GenBank/DDBJ databases">
        <authorList>
            <person name="Cucini C."/>
            <person name="Frati F."/>
        </authorList>
    </citation>
    <scope>NUCLEOTIDE SEQUENCE [LARGE SCALE GENOMIC DNA]</scope>
</reference>
<keyword evidence="3" id="KW-1185">Reference proteome</keyword>
<accession>A0ABP1QYM5</accession>
<feature type="region of interest" description="Disordered" evidence="1">
    <location>
        <begin position="92"/>
        <end position="121"/>
    </location>
</feature>
<dbReference type="EMBL" id="CAXLJM020000051">
    <property type="protein sequence ID" value="CAL8115356.1"/>
    <property type="molecule type" value="Genomic_DNA"/>
</dbReference>
<dbReference type="InterPro" id="IPR024276">
    <property type="entry name" value="CCAP"/>
</dbReference>
<organism evidence="2 3">
    <name type="scientific">Orchesella dallaii</name>
    <dbReference type="NCBI Taxonomy" id="48710"/>
    <lineage>
        <taxon>Eukaryota</taxon>
        <taxon>Metazoa</taxon>
        <taxon>Ecdysozoa</taxon>
        <taxon>Arthropoda</taxon>
        <taxon>Hexapoda</taxon>
        <taxon>Collembola</taxon>
        <taxon>Entomobryomorpha</taxon>
        <taxon>Entomobryoidea</taxon>
        <taxon>Orchesellidae</taxon>
        <taxon>Orchesellinae</taxon>
        <taxon>Orchesella</taxon>
    </lineage>
</organism>
<evidence type="ECO:0008006" key="4">
    <source>
        <dbReference type="Google" id="ProtNLM"/>
    </source>
</evidence>
<gene>
    <name evidence="2" type="ORF">ODALV1_LOCUS16819</name>
</gene>
<name>A0ABP1QYM5_9HEXA</name>
<dbReference type="Proteomes" id="UP001642540">
    <property type="component" value="Unassembled WGS sequence"/>
</dbReference>
<proteinExistence type="predicted"/>
<evidence type="ECO:0000256" key="1">
    <source>
        <dbReference type="SAM" id="MobiDB-lite"/>
    </source>
</evidence>
<sequence>MEGDGSRDAKDQKSQPIKRTFCNAFTGCQGKRSDASAPMKDYDYGHESVKEGTDENFVGDVARDILAEARLWEALQARNSMRYPVMRRQGFFGREKRATQSEDDGFDRIAPNSGTKSHDNE</sequence>